<protein>
    <submittedName>
        <fullName evidence="2">Glycosyltransferase family 4 protein</fullName>
    </submittedName>
</protein>
<keyword evidence="2" id="KW-0808">Transferase</keyword>
<dbReference type="EMBL" id="JAAGOH010000006">
    <property type="protein sequence ID" value="NDY90904.1"/>
    <property type="molecule type" value="Genomic_DNA"/>
</dbReference>
<feature type="domain" description="Glycosyltransferase subfamily 4-like N-terminal" evidence="1">
    <location>
        <begin position="23"/>
        <end position="221"/>
    </location>
</feature>
<name>A0A7C9TJA3_9BURK</name>
<dbReference type="AlphaFoldDB" id="A0A7C9TJA3"/>
<dbReference type="CDD" id="cd03823">
    <property type="entry name" value="GT4_ExpE7-like"/>
    <property type="match status" value="1"/>
</dbReference>
<dbReference type="PANTHER" id="PTHR12526">
    <property type="entry name" value="GLYCOSYLTRANSFERASE"/>
    <property type="match status" value="1"/>
</dbReference>
<comment type="caution">
    <text evidence="2">The sequence shown here is derived from an EMBL/GenBank/DDBJ whole genome shotgun (WGS) entry which is preliminary data.</text>
</comment>
<accession>A0A7C9TJA3</accession>
<sequence>MPANASRERILVTSHGHPDFSLGGGEIAAYDLFKAYGQHAQVDRTWFLARAEKPGGQPAGEIGLRRPGEYLWYQSVHDWPMHRAHHRRAIGSVFADLIRTLQPTILHAHHYAHLGLDHLVFLKEQFPALRIFLTLHEFMAICRHNGQMIKTGSLRLCKEASAQDCQRCFPESSVEDFWLRKSFMLDRLLSLDAFVAPSHFLRQRYVDWGLPADRIIMIENGQPARERLPARELLPGETRNRFAFFGQINPYKGLDVLLRALTLLKKTEQRQLVLEVHGAHFEHQPQELRERIAGYLDQLVPTGVVQWVGPYRPEEMSRRLARVDWVVVPSIWWENSPLVIQEAFGAGRPVVCSDIGGMAEKVRHGVDGLHVPAANPLEWSRTLLTAATEPGLWERLAAGLPQVLSHGGCAQQHLDYFDRFPVASAASTATSLP</sequence>
<dbReference type="PANTHER" id="PTHR12526:SF635">
    <property type="entry name" value="GLYCOSYL TRANSFERASE GROUP 1"/>
    <property type="match status" value="1"/>
</dbReference>
<dbReference type="Proteomes" id="UP000484255">
    <property type="component" value="Unassembled WGS sequence"/>
</dbReference>
<dbReference type="InterPro" id="IPR028098">
    <property type="entry name" value="Glyco_trans_4-like_N"/>
</dbReference>
<evidence type="ECO:0000313" key="2">
    <source>
        <dbReference type="EMBL" id="NDY90904.1"/>
    </source>
</evidence>
<gene>
    <name evidence="2" type="ORF">G3A44_06810</name>
</gene>
<keyword evidence="3" id="KW-1185">Reference proteome</keyword>
<evidence type="ECO:0000313" key="3">
    <source>
        <dbReference type="Proteomes" id="UP000484255"/>
    </source>
</evidence>
<organism evidence="2 3">
    <name type="scientific">Ideonella livida</name>
    <dbReference type="NCBI Taxonomy" id="2707176"/>
    <lineage>
        <taxon>Bacteria</taxon>
        <taxon>Pseudomonadati</taxon>
        <taxon>Pseudomonadota</taxon>
        <taxon>Betaproteobacteria</taxon>
        <taxon>Burkholderiales</taxon>
        <taxon>Sphaerotilaceae</taxon>
        <taxon>Ideonella</taxon>
    </lineage>
</organism>
<dbReference type="Pfam" id="PF13439">
    <property type="entry name" value="Glyco_transf_4"/>
    <property type="match status" value="1"/>
</dbReference>
<dbReference type="GO" id="GO:0016757">
    <property type="term" value="F:glycosyltransferase activity"/>
    <property type="evidence" value="ECO:0007669"/>
    <property type="project" value="UniProtKB-ARBA"/>
</dbReference>
<dbReference type="RefSeq" id="WP_163456767.1">
    <property type="nucleotide sequence ID" value="NZ_JAAGOH010000006.1"/>
</dbReference>
<evidence type="ECO:0000259" key="1">
    <source>
        <dbReference type="Pfam" id="PF13439"/>
    </source>
</evidence>
<dbReference type="SUPFAM" id="SSF53756">
    <property type="entry name" value="UDP-Glycosyltransferase/glycogen phosphorylase"/>
    <property type="match status" value="1"/>
</dbReference>
<dbReference type="Pfam" id="PF13692">
    <property type="entry name" value="Glyco_trans_1_4"/>
    <property type="match status" value="1"/>
</dbReference>
<proteinExistence type="predicted"/>
<dbReference type="Gene3D" id="3.40.50.2000">
    <property type="entry name" value="Glycogen Phosphorylase B"/>
    <property type="match status" value="2"/>
</dbReference>
<reference evidence="2 3" key="1">
    <citation type="submission" date="2020-02" db="EMBL/GenBank/DDBJ databases">
        <title>Ideonella bacterium strain TBM-1.</title>
        <authorList>
            <person name="Chen W.-M."/>
        </authorList>
    </citation>
    <scope>NUCLEOTIDE SEQUENCE [LARGE SCALE GENOMIC DNA]</scope>
    <source>
        <strain evidence="2 3">TBM-1</strain>
    </source>
</reference>